<dbReference type="Proteomes" id="UP001626550">
    <property type="component" value="Unassembled WGS sequence"/>
</dbReference>
<dbReference type="Pfam" id="PF14670">
    <property type="entry name" value="FXa_inhibition"/>
    <property type="match status" value="3"/>
</dbReference>
<dbReference type="PANTHER" id="PTHR47333">
    <property type="entry name" value="VON WILLEBRAND FACTOR C AND EGF DOMAIN-CONTAINING PROTEIN"/>
    <property type="match status" value="1"/>
</dbReference>
<dbReference type="PROSITE" id="PS01186">
    <property type="entry name" value="EGF_2"/>
    <property type="match status" value="3"/>
</dbReference>
<dbReference type="InterPro" id="IPR009030">
    <property type="entry name" value="Growth_fac_rcpt_cys_sf"/>
</dbReference>
<keyword evidence="6 8" id="KW-1015">Disulfide bond</keyword>
<evidence type="ECO:0000256" key="7">
    <source>
        <dbReference type="ARBA" id="ARBA00023180"/>
    </source>
</evidence>
<dbReference type="CDD" id="cd00054">
    <property type="entry name" value="EGF_CA"/>
    <property type="match status" value="3"/>
</dbReference>
<dbReference type="FunFam" id="2.170.300.10:FF:000041">
    <property type="entry name" value="Tyrosine protein kinase receptor tie-1, putative"/>
    <property type="match status" value="1"/>
</dbReference>
<dbReference type="SMART" id="SM00181">
    <property type="entry name" value="EGF"/>
    <property type="match status" value="7"/>
</dbReference>
<dbReference type="InterPro" id="IPR000742">
    <property type="entry name" value="EGF"/>
</dbReference>
<dbReference type="Gene3D" id="2.10.25.10">
    <property type="entry name" value="Laminin"/>
    <property type="match status" value="4"/>
</dbReference>
<evidence type="ECO:0000313" key="10">
    <source>
        <dbReference type="EMBL" id="KAL3321265.1"/>
    </source>
</evidence>
<evidence type="ECO:0000313" key="11">
    <source>
        <dbReference type="Proteomes" id="UP001626550"/>
    </source>
</evidence>
<keyword evidence="2" id="KW-0964">Secreted</keyword>
<dbReference type="AlphaFoldDB" id="A0ABD2QP24"/>
<sequence>MEDASKSAKGRMGRQNAAVVRATKWTRTTQSDAMIKRQINVYFLPGPARKDIDECAKNNGGCQHQCVNVVGGFTCECNPGWQLGNDERTCFRVLLEITDPCEQNNGGCSHKCIFRDESGVECACNPGFDLQTDGRSCQDRNECESGDARCHGQGAKCVNEIGSYRCECQAGFRLNGQNSCIDINECENKNGDCEGTCVNTIGSYQCTCPNGRTLNQDGKTCSGGLSYTLPLINIFSDAYLADQEVKHIGNKPSRGNTFAWNWNHRTQPQKYRNCPYGRFGPECEYSCNDCGNGAVCKPDGSGCVCSPGYKGVTCHEQCRPGFWGSGCTKNCKCEAGATCDIITGICKCPPGYNGKRCEKNGCEPGKWGKNCDKLCSHECATGRCERNSGKCMCEPGYYGSRCHLTCPRGTYGEMCSKSCSAKCYSAGANFNGCNHVVSFTAK</sequence>
<comment type="caution">
    <text evidence="10">The sequence shown here is derived from an EMBL/GenBank/DDBJ whole genome shotgun (WGS) entry which is preliminary data.</text>
</comment>
<dbReference type="PRINTS" id="PR00011">
    <property type="entry name" value="EGFLAMININ"/>
</dbReference>
<name>A0ABD2QP24_9PLAT</name>
<dbReference type="PROSITE" id="PS00010">
    <property type="entry name" value="ASX_HYDROXYL"/>
    <property type="match status" value="3"/>
</dbReference>
<dbReference type="PANTHER" id="PTHR47333:SF4">
    <property type="entry name" value="EGF-LIKE DOMAIN-CONTAINING PROTEIN"/>
    <property type="match status" value="1"/>
</dbReference>
<dbReference type="SUPFAM" id="SSF57196">
    <property type="entry name" value="EGF/Laminin"/>
    <property type="match status" value="1"/>
</dbReference>
<feature type="domain" description="EGF-like" evidence="9">
    <location>
        <begin position="182"/>
        <end position="222"/>
    </location>
</feature>
<protein>
    <recommendedName>
        <fullName evidence="9">EGF-like domain-containing protein</fullName>
    </recommendedName>
</protein>
<dbReference type="SMART" id="SM00180">
    <property type="entry name" value="EGF_Lam"/>
    <property type="match status" value="3"/>
</dbReference>
<dbReference type="FunFam" id="2.10.25.10:FF:000037">
    <property type="entry name" value="Signal peptide, CUB domain and EGF-like domain-containing 2"/>
    <property type="match status" value="1"/>
</dbReference>
<feature type="disulfide bond" evidence="8">
    <location>
        <begin position="348"/>
        <end position="357"/>
    </location>
</feature>
<evidence type="ECO:0000256" key="1">
    <source>
        <dbReference type="ARBA" id="ARBA00004613"/>
    </source>
</evidence>
<feature type="domain" description="EGF-like" evidence="9">
    <location>
        <begin position="323"/>
        <end position="358"/>
    </location>
</feature>
<evidence type="ECO:0000256" key="6">
    <source>
        <dbReference type="ARBA" id="ARBA00023157"/>
    </source>
</evidence>
<evidence type="ECO:0000256" key="4">
    <source>
        <dbReference type="ARBA" id="ARBA00022729"/>
    </source>
</evidence>
<evidence type="ECO:0000259" key="9">
    <source>
        <dbReference type="PROSITE" id="PS50026"/>
    </source>
</evidence>
<evidence type="ECO:0000256" key="2">
    <source>
        <dbReference type="ARBA" id="ARBA00022525"/>
    </source>
</evidence>
<dbReference type="Gene3D" id="2.170.300.10">
    <property type="entry name" value="Tie2 ligand-binding domain superfamily"/>
    <property type="match status" value="1"/>
</dbReference>
<dbReference type="SMART" id="SM00179">
    <property type="entry name" value="EGF_CA"/>
    <property type="match status" value="3"/>
</dbReference>
<dbReference type="PROSITE" id="PS01187">
    <property type="entry name" value="EGF_CA"/>
    <property type="match status" value="1"/>
</dbReference>
<feature type="domain" description="EGF-like" evidence="9">
    <location>
        <begin position="139"/>
        <end position="181"/>
    </location>
</feature>
<keyword evidence="7" id="KW-0325">Glycoprotein</keyword>
<keyword evidence="11" id="KW-1185">Reference proteome</keyword>
<comment type="subcellular location">
    <subcellularLocation>
        <location evidence="1">Secreted</location>
    </subcellularLocation>
</comment>
<feature type="domain" description="EGF-like" evidence="9">
    <location>
        <begin position="51"/>
        <end position="87"/>
    </location>
</feature>
<dbReference type="InterPro" id="IPR049883">
    <property type="entry name" value="NOTCH1_EGF-like"/>
</dbReference>
<dbReference type="InterPro" id="IPR052080">
    <property type="entry name" value="vWF_C/EGF_Fibrillin"/>
</dbReference>
<dbReference type="InterPro" id="IPR000152">
    <property type="entry name" value="EGF-type_Asp/Asn_hydroxyl_site"/>
</dbReference>
<accession>A0ABD2QP24</accession>
<feature type="domain" description="EGF-like" evidence="9">
    <location>
        <begin position="279"/>
        <end position="315"/>
    </location>
</feature>
<dbReference type="PROSITE" id="PS00022">
    <property type="entry name" value="EGF_1"/>
    <property type="match status" value="3"/>
</dbReference>
<feature type="disulfide bond" evidence="8">
    <location>
        <begin position="305"/>
        <end position="314"/>
    </location>
</feature>
<dbReference type="PROSITE" id="PS50026">
    <property type="entry name" value="EGF_3"/>
    <property type="match status" value="5"/>
</dbReference>
<dbReference type="GO" id="GO:0005576">
    <property type="term" value="C:extracellular region"/>
    <property type="evidence" value="ECO:0007669"/>
    <property type="project" value="UniProtKB-SubCell"/>
</dbReference>
<dbReference type="SUPFAM" id="SSF57184">
    <property type="entry name" value="Growth factor receptor domain"/>
    <property type="match status" value="1"/>
</dbReference>
<evidence type="ECO:0000256" key="8">
    <source>
        <dbReference type="PROSITE-ProRule" id="PRU00076"/>
    </source>
</evidence>
<evidence type="ECO:0000256" key="3">
    <source>
        <dbReference type="ARBA" id="ARBA00022536"/>
    </source>
</evidence>
<dbReference type="InterPro" id="IPR018097">
    <property type="entry name" value="EGF_Ca-bd_CS"/>
</dbReference>
<organism evidence="10 11">
    <name type="scientific">Cichlidogyrus casuarinus</name>
    <dbReference type="NCBI Taxonomy" id="1844966"/>
    <lineage>
        <taxon>Eukaryota</taxon>
        <taxon>Metazoa</taxon>
        <taxon>Spiralia</taxon>
        <taxon>Lophotrochozoa</taxon>
        <taxon>Platyhelminthes</taxon>
        <taxon>Monogenea</taxon>
        <taxon>Monopisthocotylea</taxon>
        <taxon>Dactylogyridea</taxon>
        <taxon>Ancyrocephalidae</taxon>
        <taxon>Cichlidogyrus</taxon>
    </lineage>
</organism>
<comment type="caution">
    <text evidence="8">Lacks conserved residue(s) required for the propagation of feature annotation.</text>
</comment>
<dbReference type="Pfam" id="PF07645">
    <property type="entry name" value="EGF_CA"/>
    <property type="match status" value="1"/>
</dbReference>
<evidence type="ECO:0000256" key="5">
    <source>
        <dbReference type="ARBA" id="ARBA00022737"/>
    </source>
</evidence>
<keyword evidence="3 8" id="KW-0245">EGF-like domain</keyword>
<dbReference type="InterPro" id="IPR001881">
    <property type="entry name" value="EGF-like_Ca-bd_dom"/>
</dbReference>
<proteinExistence type="predicted"/>
<keyword evidence="4" id="KW-0732">Signal</keyword>
<dbReference type="EMBL" id="JBJKFK010000003">
    <property type="protein sequence ID" value="KAL3321265.1"/>
    <property type="molecule type" value="Genomic_DNA"/>
</dbReference>
<keyword evidence="5" id="KW-0677">Repeat</keyword>
<gene>
    <name evidence="10" type="ORF">Ciccas_000063</name>
</gene>
<reference evidence="10 11" key="1">
    <citation type="submission" date="2024-11" db="EMBL/GenBank/DDBJ databases">
        <title>Adaptive evolution of stress response genes in parasites aligns with host niche diversity.</title>
        <authorList>
            <person name="Hahn C."/>
            <person name="Resl P."/>
        </authorList>
    </citation>
    <scope>NUCLEOTIDE SEQUENCE [LARGE SCALE GENOMIC DNA]</scope>
    <source>
        <strain evidence="10">EGGRZ-B1_66</strain>
        <tissue evidence="10">Body</tissue>
    </source>
</reference>
<dbReference type="InterPro" id="IPR002049">
    <property type="entry name" value="LE_dom"/>
</dbReference>
<dbReference type="FunFam" id="2.10.25.10:FF:000038">
    <property type="entry name" value="Fibrillin 2"/>
    <property type="match status" value="1"/>
</dbReference>